<dbReference type="ExpressionAtlas" id="A0A0Q3J8J9">
    <property type="expression patterns" value="baseline"/>
</dbReference>
<dbReference type="KEGG" id="bdi:104582812"/>
<evidence type="ECO:0000256" key="1">
    <source>
        <dbReference type="SAM" id="MobiDB-lite"/>
    </source>
</evidence>
<organism evidence="2">
    <name type="scientific">Brachypodium distachyon</name>
    <name type="common">Purple false brome</name>
    <name type="synonym">Trachynia distachya</name>
    <dbReference type="NCBI Taxonomy" id="15368"/>
    <lineage>
        <taxon>Eukaryota</taxon>
        <taxon>Viridiplantae</taxon>
        <taxon>Streptophyta</taxon>
        <taxon>Embryophyta</taxon>
        <taxon>Tracheophyta</taxon>
        <taxon>Spermatophyta</taxon>
        <taxon>Magnoliopsida</taxon>
        <taxon>Liliopsida</taxon>
        <taxon>Poales</taxon>
        <taxon>Poaceae</taxon>
        <taxon>BOP clade</taxon>
        <taxon>Pooideae</taxon>
        <taxon>Stipodae</taxon>
        <taxon>Brachypodieae</taxon>
        <taxon>Brachypodium</taxon>
    </lineage>
</organism>
<evidence type="ECO:0000313" key="2">
    <source>
        <dbReference type="EMBL" id="KQK08780.1"/>
    </source>
</evidence>
<dbReference type="Gramene" id="KQK08780">
    <property type="protein sequence ID" value="KQK08780"/>
    <property type="gene ID" value="BRADI_2g43840v3"/>
</dbReference>
<gene>
    <name evidence="3" type="primary">LOC104582812</name>
    <name evidence="2" type="ORF">BRADI_2g43840v3</name>
</gene>
<dbReference type="PANTHER" id="PTHR33978">
    <property type="entry name" value="SERINE/THREONINE-KINASE"/>
    <property type="match status" value="1"/>
</dbReference>
<dbReference type="Proteomes" id="UP000008810">
    <property type="component" value="Chromosome 2"/>
</dbReference>
<feature type="region of interest" description="Disordered" evidence="1">
    <location>
        <begin position="61"/>
        <end position="87"/>
    </location>
</feature>
<proteinExistence type="predicted"/>
<dbReference type="PROSITE" id="PS51257">
    <property type="entry name" value="PROKAR_LIPOPROTEIN"/>
    <property type="match status" value="1"/>
</dbReference>
<reference evidence="2 3" key="1">
    <citation type="journal article" date="2010" name="Nature">
        <title>Genome sequencing and analysis of the model grass Brachypodium distachyon.</title>
        <authorList>
            <consortium name="International Brachypodium Initiative"/>
        </authorList>
    </citation>
    <scope>NUCLEOTIDE SEQUENCE [LARGE SCALE GENOMIC DNA]</scope>
    <source>
        <strain evidence="2 3">Bd21</strain>
    </source>
</reference>
<evidence type="ECO:0000313" key="3">
    <source>
        <dbReference type="EnsemblPlants" id="KQK08780"/>
    </source>
</evidence>
<evidence type="ECO:0000313" key="4">
    <source>
        <dbReference type="Proteomes" id="UP000008810"/>
    </source>
</evidence>
<dbReference type="FunCoup" id="A0A0Q3J8J9">
    <property type="interactions" value="456"/>
</dbReference>
<dbReference type="OrthoDB" id="690771at2759"/>
<dbReference type="EMBL" id="CM000881">
    <property type="protein sequence ID" value="KQK08780.1"/>
    <property type="molecule type" value="Genomic_DNA"/>
</dbReference>
<name>A0A0Q3J8J9_BRADI</name>
<reference evidence="2" key="2">
    <citation type="submission" date="2017-06" db="EMBL/GenBank/DDBJ databases">
        <title>WGS assembly of Brachypodium distachyon.</title>
        <authorList>
            <consortium name="The International Brachypodium Initiative"/>
            <person name="Lucas S."/>
            <person name="Harmon-Smith M."/>
            <person name="Lail K."/>
            <person name="Tice H."/>
            <person name="Grimwood J."/>
            <person name="Bruce D."/>
            <person name="Barry K."/>
            <person name="Shu S."/>
            <person name="Lindquist E."/>
            <person name="Wang M."/>
            <person name="Pitluck S."/>
            <person name="Vogel J.P."/>
            <person name="Garvin D.F."/>
            <person name="Mockler T.C."/>
            <person name="Schmutz J."/>
            <person name="Rokhsar D."/>
            <person name="Bevan M.W."/>
        </authorList>
    </citation>
    <scope>NUCLEOTIDE SEQUENCE</scope>
    <source>
        <strain evidence="2">Bd21</strain>
    </source>
</reference>
<dbReference type="EnsemblPlants" id="KQK08780">
    <property type="protein sequence ID" value="KQK08780"/>
    <property type="gene ID" value="BRADI_2g43840v3"/>
</dbReference>
<dbReference type="PANTHER" id="PTHR33978:SF29">
    <property type="entry name" value="OS01G0621500 PROTEIN"/>
    <property type="match status" value="1"/>
</dbReference>
<keyword evidence="4" id="KW-1185">Reference proteome</keyword>
<protein>
    <submittedName>
        <fullName evidence="2 3">Uncharacterized protein</fullName>
    </submittedName>
</protein>
<accession>A0A0Q3J8J9</accession>
<reference evidence="3" key="3">
    <citation type="submission" date="2018-08" db="UniProtKB">
        <authorList>
            <consortium name="EnsemblPlants"/>
        </authorList>
    </citation>
    <scope>IDENTIFICATION</scope>
    <source>
        <strain evidence="3">cv. Bd21</strain>
    </source>
</reference>
<dbReference type="GeneID" id="104582812"/>
<sequence length="135" mass="14737">MLKHSHFILSSSSIASCPYPTRKMPRREINRKGSDGNAVWDMGSSLYDSYELASVQRILDRHLAGPPSPNADESRKGSIDTGAPPMVTEGRNKQAVVVFGARRKVTLRALFRGVASWAVRPRQQRGCSCVGVAPA</sequence>
<dbReference type="AlphaFoldDB" id="A0A0Q3J8J9"/>